<comment type="caution">
    <text evidence="2">The sequence shown here is derived from an EMBL/GenBank/DDBJ whole genome shotgun (WGS) entry which is preliminary data.</text>
</comment>
<feature type="region of interest" description="Disordered" evidence="1">
    <location>
        <begin position="1"/>
        <end position="27"/>
    </location>
</feature>
<keyword evidence="3" id="KW-1185">Reference proteome</keyword>
<sequence length="149" mass="16894">KDKKPRRTKPETSSSAENTLDSFPTPVRHIQPTSSMEQMQKFMFNNPLAGSNIANKNMPGFLLPQSWMNPAFFNPGNWNRNVLGGIENLNRNFPRGFGNWNINVLKVLETGTETFQEVLKCGTTFLEVLETGTILKEPKTTRIFYTAIL</sequence>
<name>A0AAV6TIA6_9ARAC</name>
<organism evidence="2 3">
    <name type="scientific">Oedothorax gibbosus</name>
    <dbReference type="NCBI Taxonomy" id="931172"/>
    <lineage>
        <taxon>Eukaryota</taxon>
        <taxon>Metazoa</taxon>
        <taxon>Ecdysozoa</taxon>
        <taxon>Arthropoda</taxon>
        <taxon>Chelicerata</taxon>
        <taxon>Arachnida</taxon>
        <taxon>Araneae</taxon>
        <taxon>Araneomorphae</taxon>
        <taxon>Entelegynae</taxon>
        <taxon>Araneoidea</taxon>
        <taxon>Linyphiidae</taxon>
        <taxon>Erigoninae</taxon>
        <taxon>Oedothorax</taxon>
    </lineage>
</organism>
<evidence type="ECO:0000256" key="1">
    <source>
        <dbReference type="SAM" id="MobiDB-lite"/>
    </source>
</evidence>
<feature type="compositionally biased region" description="Polar residues" evidence="1">
    <location>
        <begin position="11"/>
        <end position="22"/>
    </location>
</feature>
<proteinExistence type="predicted"/>
<dbReference type="Proteomes" id="UP000827092">
    <property type="component" value="Unassembled WGS sequence"/>
</dbReference>
<dbReference type="AlphaFoldDB" id="A0AAV6TIA6"/>
<evidence type="ECO:0000313" key="2">
    <source>
        <dbReference type="EMBL" id="KAG8171612.1"/>
    </source>
</evidence>
<gene>
    <name evidence="2" type="ORF">JTE90_009118</name>
</gene>
<dbReference type="EMBL" id="JAFNEN010003764">
    <property type="protein sequence ID" value="KAG8171612.1"/>
    <property type="molecule type" value="Genomic_DNA"/>
</dbReference>
<evidence type="ECO:0000313" key="3">
    <source>
        <dbReference type="Proteomes" id="UP000827092"/>
    </source>
</evidence>
<feature type="non-terminal residue" evidence="2">
    <location>
        <position position="1"/>
    </location>
</feature>
<accession>A0AAV6TIA6</accession>
<reference evidence="2 3" key="1">
    <citation type="journal article" date="2022" name="Nat. Ecol. Evol.">
        <title>A masculinizing supergene underlies an exaggerated male reproductive morph in a spider.</title>
        <authorList>
            <person name="Hendrickx F."/>
            <person name="De Corte Z."/>
            <person name="Sonet G."/>
            <person name="Van Belleghem S.M."/>
            <person name="Kostlbacher S."/>
            <person name="Vangestel C."/>
        </authorList>
    </citation>
    <scope>NUCLEOTIDE SEQUENCE [LARGE SCALE GENOMIC DNA]</scope>
    <source>
        <strain evidence="2">W744_W776</strain>
    </source>
</reference>
<protein>
    <submittedName>
        <fullName evidence="2">Uncharacterized protein</fullName>
    </submittedName>
</protein>